<dbReference type="Gene3D" id="3.60.130.10">
    <property type="entry name" value="Clavaminate synthase-like"/>
    <property type="match status" value="1"/>
</dbReference>
<dbReference type="VEuPathDB" id="FungiDB:CJJ09_000243"/>
<evidence type="ECO:0000256" key="1">
    <source>
        <dbReference type="ARBA" id="ARBA00001954"/>
    </source>
</evidence>
<feature type="domain" description="TauD/TfdA-like" evidence="7">
    <location>
        <begin position="26"/>
        <end position="378"/>
    </location>
</feature>
<evidence type="ECO:0000256" key="3">
    <source>
        <dbReference type="ARBA" id="ARBA00022723"/>
    </source>
</evidence>
<evidence type="ECO:0000256" key="6">
    <source>
        <dbReference type="ARBA" id="ARBA00023004"/>
    </source>
</evidence>
<evidence type="ECO:0000313" key="9">
    <source>
        <dbReference type="Proteomes" id="UP000037122"/>
    </source>
</evidence>
<evidence type="ECO:0000256" key="4">
    <source>
        <dbReference type="ARBA" id="ARBA00022964"/>
    </source>
</evidence>
<evidence type="ECO:0000313" key="8">
    <source>
        <dbReference type="EMBL" id="KNE02046.1"/>
    </source>
</evidence>
<dbReference type="InterPro" id="IPR003819">
    <property type="entry name" value="TauD/TfdA-like"/>
</dbReference>
<comment type="similarity">
    <text evidence="2">Belongs to the TfdA dioxygenase family.</text>
</comment>
<evidence type="ECO:0000256" key="5">
    <source>
        <dbReference type="ARBA" id="ARBA00023002"/>
    </source>
</evidence>
<organism evidence="8 9">
    <name type="scientific">Candidozyma auris</name>
    <name type="common">Yeast</name>
    <name type="synonym">Candida auris</name>
    <dbReference type="NCBI Taxonomy" id="498019"/>
    <lineage>
        <taxon>Eukaryota</taxon>
        <taxon>Fungi</taxon>
        <taxon>Dikarya</taxon>
        <taxon>Ascomycota</taxon>
        <taxon>Saccharomycotina</taxon>
        <taxon>Pichiomycetes</taxon>
        <taxon>Metschnikowiaceae</taxon>
        <taxon>Candidozyma</taxon>
    </lineage>
</organism>
<dbReference type="VEuPathDB" id="FungiDB:QG37_00722"/>
<dbReference type="SUPFAM" id="SSF51197">
    <property type="entry name" value="Clavaminate synthase-like"/>
    <property type="match status" value="1"/>
</dbReference>
<keyword evidence="4" id="KW-0223">Dioxygenase</keyword>
<dbReference type="EMBL" id="LGST01000006">
    <property type="protein sequence ID" value="KNE02046.1"/>
    <property type="molecule type" value="Genomic_DNA"/>
</dbReference>
<reference evidence="9" key="1">
    <citation type="journal article" date="2015" name="BMC Genomics">
        <title>Draft genome of a commonly misdiagnosed multidrug resistant pathogen Candida auris.</title>
        <authorList>
            <person name="Chatterjee S."/>
            <person name="Alampalli S.V."/>
            <person name="Nageshan R.K."/>
            <person name="Chettiar S.T."/>
            <person name="Joshi S."/>
            <person name="Tatu U.S."/>
        </authorList>
    </citation>
    <scope>NUCLEOTIDE SEQUENCE [LARGE SCALE GENOMIC DNA]</scope>
    <source>
        <strain evidence="9">6684</strain>
    </source>
</reference>
<dbReference type="GO" id="GO:0051213">
    <property type="term" value="F:dioxygenase activity"/>
    <property type="evidence" value="ECO:0007669"/>
    <property type="project" value="UniProtKB-KW"/>
</dbReference>
<dbReference type="VEuPathDB" id="FungiDB:CJI96_0002396"/>
<dbReference type="VEuPathDB" id="FungiDB:B9J08_003867"/>
<dbReference type="PANTHER" id="PTHR43779:SF2">
    <property type="entry name" value="ALPHA-KETOGLUTARATE-DEPENDENT XANTHINE DIOXYGENASE XAN1"/>
    <property type="match status" value="1"/>
</dbReference>
<dbReference type="Proteomes" id="UP000037122">
    <property type="component" value="Unassembled WGS sequence"/>
</dbReference>
<proteinExistence type="inferred from homology"/>
<protein>
    <recommendedName>
        <fullName evidence="7">TauD/TfdA-like domain-containing protein</fullName>
    </recommendedName>
</protein>
<dbReference type="VEuPathDB" id="FungiDB:CJJ07_001810"/>
<keyword evidence="3" id="KW-0479">Metal-binding</keyword>
<keyword evidence="5" id="KW-0560">Oxidoreductase</keyword>
<evidence type="ECO:0000259" key="7">
    <source>
        <dbReference type="Pfam" id="PF02668"/>
    </source>
</evidence>
<name>A0A0L0P7S9_CANAR</name>
<keyword evidence="6" id="KW-0408">Iron</keyword>
<dbReference type="InterPro" id="IPR051178">
    <property type="entry name" value="TfdA_dioxygenase"/>
</dbReference>
<comment type="caution">
    <text evidence="8">The sequence shown here is derived from an EMBL/GenBank/DDBJ whole genome shotgun (WGS) entry which is preliminary data.</text>
</comment>
<dbReference type="GO" id="GO:0046872">
    <property type="term" value="F:metal ion binding"/>
    <property type="evidence" value="ECO:0007669"/>
    <property type="project" value="UniProtKB-KW"/>
</dbReference>
<dbReference type="InterPro" id="IPR042098">
    <property type="entry name" value="TauD-like_sf"/>
</dbReference>
<dbReference type="Pfam" id="PF02668">
    <property type="entry name" value="TauD"/>
    <property type="match status" value="1"/>
</dbReference>
<dbReference type="VEuPathDB" id="FungiDB:CJI97_003939"/>
<accession>A0A0L0P7S9</accession>
<dbReference type="AlphaFoldDB" id="A0A0L0P7S9"/>
<sequence>MTKLQIKPFDRNFGCSIELPSYAREDPSLLTPNDFEELRTALYNYLVVIIPNQEKLSPKSQYLLTKMFDKTIVDSKDDGEANYGHGKEFRHENSVLKKDGCSVKSQPQVQILGQGTFKAGEPGNENGEDIHLTHPSHTTFHHEPLSSEQIREKNQTRFYRWHIDSALYGLSPPKVTTLLGIKVPPSSKVQTIEYDDGSGDSLQLLQGATCFVSGKEAFDRLSNEEKDFALNTIVEYAPHPYIFISRAKATKDGLTMVSEGKELSLSDLPDWEEEKIKKLPMVWTNPLTREHHLQVHGCCLYKLHTKKGNKIETLEMEDARKKVYSLMRPAIASKNVLAHGWSEGDLVIFFNQGVWHSVTGEFKGMNNGLDEKRLMHQCNIASGEDPVTVF</sequence>
<comment type="cofactor">
    <cofactor evidence="1">
        <name>Fe(2+)</name>
        <dbReference type="ChEBI" id="CHEBI:29033"/>
    </cofactor>
</comment>
<evidence type="ECO:0000256" key="2">
    <source>
        <dbReference type="ARBA" id="ARBA00005896"/>
    </source>
</evidence>
<dbReference type="PANTHER" id="PTHR43779">
    <property type="entry name" value="DIOXYGENASE RV0097-RELATED"/>
    <property type="match status" value="1"/>
</dbReference>
<gene>
    <name evidence="8" type="ORF">QG37_00722</name>
</gene>